<gene>
    <name evidence="2" type="ORF">CLV72_10246</name>
</gene>
<evidence type="ECO:0000313" key="3">
    <source>
        <dbReference type="Proteomes" id="UP000237846"/>
    </source>
</evidence>
<protein>
    <submittedName>
        <fullName evidence="2">Uncharacterized protein</fullName>
    </submittedName>
</protein>
<comment type="caution">
    <text evidence="2">The sequence shown here is derived from an EMBL/GenBank/DDBJ whole genome shotgun (WGS) entry which is preliminary data.</text>
</comment>
<organism evidence="2 3">
    <name type="scientific">Allonocardiopsis opalescens</name>
    <dbReference type="NCBI Taxonomy" id="1144618"/>
    <lineage>
        <taxon>Bacteria</taxon>
        <taxon>Bacillati</taxon>
        <taxon>Actinomycetota</taxon>
        <taxon>Actinomycetes</taxon>
        <taxon>Streptosporangiales</taxon>
        <taxon>Allonocardiopsis</taxon>
    </lineage>
</organism>
<keyword evidence="1" id="KW-0812">Transmembrane</keyword>
<dbReference type="OrthoDB" id="4128259at2"/>
<feature type="transmembrane region" description="Helical" evidence="1">
    <location>
        <begin position="98"/>
        <end position="115"/>
    </location>
</feature>
<sequence>MTTKFPTNARASARTRALVRGAGWTTAAHWMVYTLEKLYLASTGTLGMVGSSVAPSAYEQVPDPGAAQLGNAAMGLLAVLVALAAITPRARAVPRPALLCAVAVLTLSTAALTLLVATQAIWLHVAISTIGLAAAVTLTTASVRRLPGTTHGPPI</sequence>
<keyword evidence="1" id="KW-1133">Transmembrane helix</keyword>
<reference evidence="2 3" key="1">
    <citation type="submission" date="2018-03" db="EMBL/GenBank/DDBJ databases">
        <title>Genomic Encyclopedia of Archaeal and Bacterial Type Strains, Phase II (KMG-II): from individual species to whole genera.</title>
        <authorList>
            <person name="Goeker M."/>
        </authorList>
    </citation>
    <scope>NUCLEOTIDE SEQUENCE [LARGE SCALE GENOMIC DNA]</scope>
    <source>
        <strain evidence="2 3">DSM 45601</strain>
    </source>
</reference>
<feature type="transmembrane region" description="Helical" evidence="1">
    <location>
        <begin position="69"/>
        <end position="86"/>
    </location>
</feature>
<evidence type="ECO:0000313" key="2">
    <source>
        <dbReference type="EMBL" id="PRY00417.1"/>
    </source>
</evidence>
<feature type="transmembrane region" description="Helical" evidence="1">
    <location>
        <begin position="121"/>
        <end position="141"/>
    </location>
</feature>
<proteinExistence type="predicted"/>
<evidence type="ECO:0000256" key="1">
    <source>
        <dbReference type="SAM" id="Phobius"/>
    </source>
</evidence>
<name>A0A2T0Q998_9ACTN</name>
<dbReference type="AlphaFoldDB" id="A0A2T0Q998"/>
<dbReference type="RefSeq" id="WP_146159371.1">
    <property type="nucleotide sequence ID" value="NZ_PVZC01000002.1"/>
</dbReference>
<keyword evidence="3" id="KW-1185">Reference proteome</keyword>
<accession>A0A2T0Q998</accession>
<dbReference type="EMBL" id="PVZC01000002">
    <property type="protein sequence ID" value="PRY00417.1"/>
    <property type="molecule type" value="Genomic_DNA"/>
</dbReference>
<dbReference type="Proteomes" id="UP000237846">
    <property type="component" value="Unassembled WGS sequence"/>
</dbReference>
<keyword evidence="1" id="KW-0472">Membrane</keyword>
<feature type="transmembrane region" description="Helical" evidence="1">
    <location>
        <begin position="38"/>
        <end position="57"/>
    </location>
</feature>